<sequence length="132" mass="15255">MSTKELVEKYFDAIINGRFEEISMYQSPSYVRWISGEGSWPFGGFQDEQRMAQIFGIIRERFPDGLKITINSIIVEGNKAVVQIRNYAKRIDGRIYDNQIVFLITVENGLITEQKEFLDTIMVNELFCGTLT</sequence>
<dbReference type="InterPro" id="IPR032710">
    <property type="entry name" value="NTF2-like_dom_sf"/>
</dbReference>
<comment type="caution">
    <text evidence="3">The sequence shown here is derived from an EMBL/GenBank/DDBJ whole genome shotgun (WGS) entry which is preliminary data.</text>
</comment>
<dbReference type="EMBL" id="BMHZ01000003">
    <property type="protein sequence ID" value="GGH10134.1"/>
    <property type="molecule type" value="Genomic_DNA"/>
</dbReference>
<accession>A0A7W6KCB8</accession>
<keyword evidence="3" id="KW-0413">Isomerase</keyword>
<protein>
    <submittedName>
        <fullName evidence="3">Ketosteroid isomerase-like protein</fullName>
    </submittedName>
</protein>
<evidence type="ECO:0000313" key="5">
    <source>
        <dbReference type="Proteomes" id="UP000642938"/>
    </source>
</evidence>
<dbReference type="PANTHER" id="PTHR41252">
    <property type="entry name" value="BLR2505 PROTEIN"/>
    <property type="match status" value="1"/>
</dbReference>
<reference evidence="3 4" key="3">
    <citation type="submission" date="2020-08" db="EMBL/GenBank/DDBJ databases">
        <title>Genomic Encyclopedia of Type Strains, Phase IV (KMG-IV): sequencing the most valuable type-strain genomes for metagenomic binning, comparative biology and taxonomic classification.</title>
        <authorList>
            <person name="Goeker M."/>
        </authorList>
    </citation>
    <scope>NUCLEOTIDE SEQUENCE [LARGE SCALE GENOMIC DNA]</scope>
    <source>
        <strain evidence="3 4">DSM 100774</strain>
    </source>
</reference>
<keyword evidence="5" id="KW-1185">Reference proteome</keyword>
<proteinExistence type="predicted"/>
<reference evidence="2" key="4">
    <citation type="submission" date="2024-05" db="EMBL/GenBank/DDBJ databases">
        <authorList>
            <person name="Sun Q."/>
            <person name="Zhou Y."/>
        </authorList>
    </citation>
    <scope>NUCLEOTIDE SEQUENCE</scope>
    <source>
        <strain evidence="2">CGMCC 1.15287</strain>
    </source>
</reference>
<dbReference type="SUPFAM" id="SSF54427">
    <property type="entry name" value="NTF2-like"/>
    <property type="match status" value="1"/>
</dbReference>
<dbReference type="Gene3D" id="3.10.450.50">
    <property type="match status" value="1"/>
</dbReference>
<feature type="domain" description="SnoaL-like" evidence="1">
    <location>
        <begin position="7"/>
        <end position="113"/>
    </location>
</feature>
<reference evidence="2" key="1">
    <citation type="journal article" date="2014" name="Int. J. Syst. Evol. Microbiol.">
        <title>Complete genome of a new Firmicutes species belonging to the dominant human colonic microbiota ('Ruminococcus bicirculans') reveals two chromosomes and a selective capacity to utilize plant glucans.</title>
        <authorList>
            <consortium name="NISC Comparative Sequencing Program"/>
            <person name="Wegmann U."/>
            <person name="Louis P."/>
            <person name="Goesmann A."/>
            <person name="Henrissat B."/>
            <person name="Duncan S.H."/>
            <person name="Flint H.J."/>
        </authorList>
    </citation>
    <scope>NUCLEOTIDE SEQUENCE</scope>
    <source>
        <strain evidence="2">CGMCC 1.15287</strain>
    </source>
</reference>
<dbReference type="PANTHER" id="PTHR41252:SF1">
    <property type="entry name" value="BLR2505 PROTEIN"/>
    <property type="match status" value="1"/>
</dbReference>
<name>A0A7W6KCB8_9SPHI</name>
<dbReference type="GO" id="GO:0016853">
    <property type="term" value="F:isomerase activity"/>
    <property type="evidence" value="ECO:0007669"/>
    <property type="project" value="UniProtKB-KW"/>
</dbReference>
<reference evidence="5" key="2">
    <citation type="journal article" date="2019" name="Int. J. Syst. Evol. Microbiol.">
        <title>The Global Catalogue of Microorganisms (GCM) 10K type strain sequencing project: providing services to taxonomists for standard genome sequencing and annotation.</title>
        <authorList>
            <consortium name="The Broad Institute Genomics Platform"/>
            <consortium name="The Broad Institute Genome Sequencing Center for Infectious Disease"/>
            <person name="Wu L."/>
            <person name="Ma J."/>
        </authorList>
    </citation>
    <scope>NUCLEOTIDE SEQUENCE [LARGE SCALE GENOMIC DNA]</scope>
    <source>
        <strain evidence="5">CGMCC 1.15287</strain>
    </source>
</reference>
<dbReference type="AlphaFoldDB" id="A0A7W6KCB8"/>
<dbReference type="EMBL" id="JACIEF010000003">
    <property type="protein sequence ID" value="MBB4109077.1"/>
    <property type="molecule type" value="Genomic_DNA"/>
</dbReference>
<dbReference type="RefSeq" id="WP_183765858.1">
    <property type="nucleotide sequence ID" value="NZ_BMHZ01000003.1"/>
</dbReference>
<dbReference type="Pfam" id="PF12680">
    <property type="entry name" value="SnoaL_2"/>
    <property type="match status" value="1"/>
</dbReference>
<evidence type="ECO:0000313" key="2">
    <source>
        <dbReference type="EMBL" id="GGH10134.1"/>
    </source>
</evidence>
<dbReference type="Proteomes" id="UP000642938">
    <property type="component" value="Unassembled WGS sequence"/>
</dbReference>
<organism evidence="3 4">
    <name type="scientific">Pedobacter zeae</name>
    <dbReference type="NCBI Taxonomy" id="1737356"/>
    <lineage>
        <taxon>Bacteria</taxon>
        <taxon>Pseudomonadati</taxon>
        <taxon>Bacteroidota</taxon>
        <taxon>Sphingobacteriia</taxon>
        <taxon>Sphingobacteriales</taxon>
        <taxon>Sphingobacteriaceae</taxon>
        <taxon>Pedobacter</taxon>
    </lineage>
</organism>
<evidence type="ECO:0000313" key="4">
    <source>
        <dbReference type="Proteomes" id="UP000532273"/>
    </source>
</evidence>
<dbReference type="InterPro" id="IPR037401">
    <property type="entry name" value="SnoaL-like"/>
</dbReference>
<evidence type="ECO:0000259" key="1">
    <source>
        <dbReference type="Pfam" id="PF12680"/>
    </source>
</evidence>
<dbReference type="Proteomes" id="UP000532273">
    <property type="component" value="Unassembled WGS sequence"/>
</dbReference>
<evidence type="ECO:0000313" key="3">
    <source>
        <dbReference type="EMBL" id="MBB4109077.1"/>
    </source>
</evidence>
<gene>
    <name evidence="2" type="ORF">GCM10007422_28610</name>
    <name evidence="3" type="ORF">GGQ60_003086</name>
</gene>